<feature type="transmembrane region" description="Helical" evidence="1">
    <location>
        <begin position="26"/>
        <end position="44"/>
    </location>
</feature>
<keyword evidence="1" id="KW-0472">Membrane</keyword>
<name>A0A0A9FF97_ARUDO</name>
<reference evidence="2" key="1">
    <citation type="submission" date="2014-09" db="EMBL/GenBank/DDBJ databases">
        <authorList>
            <person name="Magalhaes I.L.F."/>
            <person name="Oliveira U."/>
            <person name="Santos F.R."/>
            <person name="Vidigal T.H.D.A."/>
            <person name="Brescovit A.D."/>
            <person name="Santos A.J."/>
        </authorList>
    </citation>
    <scope>NUCLEOTIDE SEQUENCE</scope>
    <source>
        <tissue evidence="2">Shoot tissue taken approximately 20 cm above the soil surface</tissue>
    </source>
</reference>
<sequence length="70" mass="8085">MRKAHANLPSNAHGNPFTKFHCFDYLCFYAMLRMGIISLSILLFDDLSNLFLIKSLLLTLNTMIMPMFNL</sequence>
<protein>
    <submittedName>
        <fullName evidence="2">Uncharacterized protein</fullName>
    </submittedName>
</protein>
<proteinExistence type="predicted"/>
<reference evidence="2" key="2">
    <citation type="journal article" date="2015" name="Data Brief">
        <title>Shoot transcriptome of the giant reed, Arundo donax.</title>
        <authorList>
            <person name="Barrero R.A."/>
            <person name="Guerrero F.D."/>
            <person name="Moolhuijzen P."/>
            <person name="Goolsby J.A."/>
            <person name="Tidwell J."/>
            <person name="Bellgard S.E."/>
            <person name="Bellgard M.I."/>
        </authorList>
    </citation>
    <scope>NUCLEOTIDE SEQUENCE</scope>
    <source>
        <tissue evidence="2">Shoot tissue taken approximately 20 cm above the soil surface</tissue>
    </source>
</reference>
<keyword evidence="1" id="KW-0812">Transmembrane</keyword>
<organism evidence="2">
    <name type="scientific">Arundo donax</name>
    <name type="common">Giant reed</name>
    <name type="synonym">Donax arundinaceus</name>
    <dbReference type="NCBI Taxonomy" id="35708"/>
    <lineage>
        <taxon>Eukaryota</taxon>
        <taxon>Viridiplantae</taxon>
        <taxon>Streptophyta</taxon>
        <taxon>Embryophyta</taxon>
        <taxon>Tracheophyta</taxon>
        <taxon>Spermatophyta</taxon>
        <taxon>Magnoliopsida</taxon>
        <taxon>Liliopsida</taxon>
        <taxon>Poales</taxon>
        <taxon>Poaceae</taxon>
        <taxon>PACMAD clade</taxon>
        <taxon>Arundinoideae</taxon>
        <taxon>Arundineae</taxon>
        <taxon>Arundo</taxon>
    </lineage>
</organism>
<keyword evidence="1" id="KW-1133">Transmembrane helix</keyword>
<accession>A0A0A9FF97</accession>
<dbReference type="AlphaFoldDB" id="A0A0A9FF97"/>
<dbReference type="EMBL" id="GBRH01187992">
    <property type="protein sequence ID" value="JAE09904.1"/>
    <property type="molecule type" value="Transcribed_RNA"/>
</dbReference>
<evidence type="ECO:0000313" key="2">
    <source>
        <dbReference type="EMBL" id="JAE09904.1"/>
    </source>
</evidence>
<evidence type="ECO:0000256" key="1">
    <source>
        <dbReference type="SAM" id="Phobius"/>
    </source>
</evidence>